<comment type="caution">
    <text evidence="1">The sequence shown here is derived from an EMBL/GenBank/DDBJ whole genome shotgun (WGS) entry which is preliminary data.</text>
</comment>
<accession>A0A392UBL4</accession>
<reference evidence="1 2" key="1">
    <citation type="journal article" date="2018" name="Front. Plant Sci.">
        <title>Red Clover (Trifolium pratense) and Zigzag Clover (T. medium) - A Picture of Genomic Similarities and Differences.</title>
        <authorList>
            <person name="Dluhosova J."/>
            <person name="Istvanek J."/>
            <person name="Nedelnik J."/>
            <person name="Repkova J."/>
        </authorList>
    </citation>
    <scope>NUCLEOTIDE SEQUENCE [LARGE SCALE GENOMIC DNA]</scope>
    <source>
        <strain evidence="2">cv. 10/8</strain>
        <tissue evidence="1">Leaf</tissue>
    </source>
</reference>
<evidence type="ECO:0000313" key="2">
    <source>
        <dbReference type="Proteomes" id="UP000265520"/>
    </source>
</evidence>
<organism evidence="1 2">
    <name type="scientific">Trifolium medium</name>
    <dbReference type="NCBI Taxonomy" id="97028"/>
    <lineage>
        <taxon>Eukaryota</taxon>
        <taxon>Viridiplantae</taxon>
        <taxon>Streptophyta</taxon>
        <taxon>Embryophyta</taxon>
        <taxon>Tracheophyta</taxon>
        <taxon>Spermatophyta</taxon>
        <taxon>Magnoliopsida</taxon>
        <taxon>eudicotyledons</taxon>
        <taxon>Gunneridae</taxon>
        <taxon>Pentapetalae</taxon>
        <taxon>rosids</taxon>
        <taxon>fabids</taxon>
        <taxon>Fabales</taxon>
        <taxon>Fabaceae</taxon>
        <taxon>Papilionoideae</taxon>
        <taxon>50 kb inversion clade</taxon>
        <taxon>NPAAA clade</taxon>
        <taxon>Hologalegina</taxon>
        <taxon>IRL clade</taxon>
        <taxon>Trifolieae</taxon>
        <taxon>Trifolium</taxon>
    </lineage>
</organism>
<proteinExistence type="predicted"/>
<dbReference type="Proteomes" id="UP000265520">
    <property type="component" value="Unassembled WGS sequence"/>
</dbReference>
<evidence type="ECO:0000313" key="1">
    <source>
        <dbReference type="EMBL" id="MCI70084.1"/>
    </source>
</evidence>
<dbReference type="EMBL" id="LXQA010768509">
    <property type="protein sequence ID" value="MCI70084.1"/>
    <property type="molecule type" value="Genomic_DNA"/>
</dbReference>
<protein>
    <submittedName>
        <fullName evidence="1">Uncharacterized protein</fullName>
    </submittedName>
</protein>
<sequence length="53" mass="6194">MLVEKIVHGMEEEDCDALQQNLDEEHIHKGPNSLVTRRSLFWISFKSRTKLAL</sequence>
<name>A0A392UBL4_9FABA</name>
<keyword evidence="2" id="KW-1185">Reference proteome</keyword>
<feature type="non-terminal residue" evidence="1">
    <location>
        <position position="53"/>
    </location>
</feature>
<dbReference type="AlphaFoldDB" id="A0A392UBL4"/>